<dbReference type="GO" id="GO:0015097">
    <property type="term" value="F:mercury ion transmembrane transporter activity"/>
    <property type="evidence" value="ECO:0007669"/>
    <property type="project" value="InterPro"/>
</dbReference>
<keyword evidence="3" id="KW-1185">Reference proteome</keyword>
<evidence type="ECO:0000256" key="1">
    <source>
        <dbReference type="SAM" id="Phobius"/>
    </source>
</evidence>
<dbReference type="AlphaFoldDB" id="A0A219B7H7"/>
<proteinExistence type="predicted"/>
<evidence type="ECO:0000313" key="2">
    <source>
        <dbReference type="EMBL" id="OWV34066.1"/>
    </source>
</evidence>
<feature type="transmembrane region" description="Helical" evidence="1">
    <location>
        <begin position="98"/>
        <end position="116"/>
    </location>
</feature>
<gene>
    <name evidence="2" type="ORF">B5C34_11750</name>
</gene>
<reference evidence="3" key="1">
    <citation type="submission" date="2017-05" db="EMBL/GenBank/DDBJ databases">
        <authorList>
            <person name="Lin X."/>
        </authorList>
    </citation>
    <scope>NUCLEOTIDE SEQUENCE [LARGE SCALE GENOMIC DNA]</scope>
    <source>
        <strain evidence="3">JLT2012</strain>
    </source>
</reference>
<dbReference type="OrthoDB" id="6078385at2"/>
<dbReference type="InterPro" id="IPR004891">
    <property type="entry name" value="Mercury-R_MerC"/>
</dbReference>
<dbReference type="RefSeq" id="WP_088712764.1">
    <property type="nucleotide sequence ID" value="NZ_NFZT01000001.1"/>
</dbReference>
<evidence type="ECO:0008006" key="4">
    <source>
        <dbReference type="Google" id="ProtNLM"/>
    </source>
</evidence>
<comment type="caution">
    <text evidence="2">The sequence shown here is derived from an EMBL/GenBank/DDBJ whole genome shotgun (WGS) entry which is preliminary data.</text>
</comment>
<accession>A0A219B7H7</accession>
<protein>
    <recommendedName>
        <fullName evidence="4">MerC domain-containing protein</fullName>
    </recommendedName>
</protein>
<feature type="transmembrane region" description="Helical" evidence="1">
    <location>
        <begin position="74"/>
        <end position="92"/>
    </location>
</feature>
<dbReference type="Proteomes" id="UP000198462">
    <property type="component" value="Unassembled WGS sequence"/>
</dbReference>
<dbReference type="Pfam" id="PF03203">
    <property type="entry name" value="MerC"/>
    <property type="match status" value="1"/>
</dbReference>
<sequence length="123" mass="12615">MPRRLSPLIDRIAIGLSGLCLLHCLAGAVLIAVLSVSGTAFWGHDVHQIGLLVALPLAAAGLVGGALSHGRWQAVALGCFGLGAMTAALMSVHGGREIALTILGVVLVAIAHALNMKWARQAR</sequence>
<name>A0A219B7H7_9SPHN</name>
<dbReference type="GO" id="GO:0016020">
    <property type="term" value="C:membrane"/>
    <property type="evidence" value="ECO:0007669"/>
    <property type="project" value="InterPro"/>
</dbReference>
<evidence type="ECO:0000313" key="3">
    <source>
        <dbReference type="Proteomes" id="UP000198462"/>
    </source>
</evidence>
<keyword evidence="1" id="KW-0812">Transmembrane</keyword>
<keyword evidence="1" id="KW-0472">Membrane</keyword>
<dbReference type="EMBL" id="NFZT01000001">
    <property type="protein sequence ID" value="OWV34066.1"/>
    <property type="molecule type" value="Genomic_DNA"/>
</dbReference>
<keyword evidence="1" id="KW-1133">Transmembrane helix</keyword>
<feature type="transmembrane region" description="Helical" evidence="1">
    <location>
        <begin position="46"/>
        <end position="67"/>
    </location>
</feature>
<feature type="transmembrane region" description="Helical" evidence="1">
    <location>
        <begin position="12"/>
        <end position="34"/>
    </location>
</feature>
<organism evidence="2 3">
    <name type="scientific">Pacificimonas flava</name>
    <dbReference type="NCBI Taxonomy" id="1234595"/>
    <lineage>
        <taxon>Bacteria</taxon>
        <taxon>Pseudomonadati</taxon>
        <taxon>Pseudomonadota</taxon>
        <taxon>Alphaproteobacteria</taxon>
        <taxon>Sphingomonadales</taxon>
        <taxon>Sphingosinicellaceae</taxon>
        <taxon>Pacificimonas</taxon>
    </lineage>
</organism>